<gene>
    <name evidence="2" type="ORF">B0J13DRAFT_614050</name>
</gene>
<organism evidence="2 3">
    <name type="scientific">Dactylonectria estremocensis</name>
    <dbReference type="NCBI Taxonomy" id="1079267"/>
    <lineage>
        <taxon>Eukaryota</taxon>
        <taxon>Fungi</taxon>
        <taxon>Dikarya</taxon>
        <taxon>Ascomycota</taxon>
        <taxon>Pezizomycotina</taxon>
        <taxon>Sordariomycetes</taxon>
        <taxon>Hypocreomycetidae</taxon>
        <taxon>Hypocreales</taxon>
        <taxon>Nectriaceae</taxon>
        <taxon>Dactylonectria</taxon>
    </lineage>
</organism>
<name>A0A9P9D437_9HYPO</name>
<keyword evidence="2" id="KW-0378">Hydrolase</keyword>
<sequence length="642" mass="70895">MAEARLPSIASGNGRLLVTMDSKGEILSACWPSIDSPNQFATFSVQPAPGQAPEEIPKPTPPRYVDGTNISTSQSQAGLQFTDVVVDADQDGPQVDFLARKISGPHPTLRLLFQPNMDGRPGAQTIYWDEVSQALLAFCRRRWVAIGSSQGRFNGFHCGRLGSPSAASKFIDADTLPGERIAFREVDAILELNQSAEGTVILAVFGRTREEVLAGLNERREHQWRQFEKLAEQRAFNVLTESRLEAWTPDVTRMLRRSSLVWDVLTNRSTGGMIAGPDVQSGIASAPGYAAFWARDAAWAVLGTIAMGQYALSKSVLEFAWATQSPEGLWLHRHHTDHSVAPSWGLHQIDETGIILHCFKKYSDATGDTDMLGVHWASVEKAAEFLVRSRDQKRGIPLPSVDLWEEREGFHLYTAASAIAGLRAAVALSNKLKLESTAIERWTSVADEMQQKAEVQFWDDSRGRFISSLENSVALPMFDPERPELNAKVQKSKPQTSIPQYPNWRDEHVEAITYTHDISTIALAVPFGVLPLDDPRIVATVESIRETLWNERVGGLHRYENDSYGGGNPWPLATLWLAIYEAGRGNKEDARGLVEWVVEHSTVAGLVPEQVHRVGGHPVASVPLSWSHAMVAIAVEACCDDR</sequence>
<dbReference type="SUPFAM" id="SSF48208">
    <property type="entry name" value="Six-hairpin glycosidases"/>
    <property type="match status" value="1"/>
</dbReference>
<dbReference type="GO" id="GO:0005975">
    <property type="term" value="P:carbohydrate metabolic process"/>
    <property type="evidence" value="ECO:0007669"/>
    <property type="project" value="InterPro"/>
</dbReference>
<comment type="caution">
    <text evidence="2">The sequence shown here is derived from an EMBL/GenBank/DDBJ whole genome shotgun (WGS) entry which is preliminary data.</text>
</comment>
<dbReference type="Gene3D" id="1.50.10.10">
    <property type="match status" value="1"/>
</dbReference>
<dbReference type="OrthoDB" id="5079793at2759"/>
<dbReference type="InterPro" id="IPR011613">
    <property type="entry name" value="GH15-like"/>
</dbReference>
<dbReference type="EMBL" id="JAGMUU010000052">
    <property type="protein sequence ID" value="KAH7112254.1"/>
    <property type="molecule type" value="Genomic_DNA"/>
</dbReference>
<dbReference type="Pfam" id="PF00723">
    <property type="entry name" value="Glyco_hydro_15"/>
    <property type="match status" value="1"/>
</dbReference>
<dbReference type="GO" id="GO:0004553">
    <property type="term" value="F:hydrolase activity, hydrolyzing O-glycosyl compounds"/>
    <property type="evidence" value="ECO:0007669"/>
    <property type="project" value="UniProtKB-ARBA"/>
</dbReference>
<evidence type="ECO:0000259" key="1">
    <source>
        <dbReference type="Pfam" id="PF00723"/>
    </source>
</evidence>
<dbReference type="PANTHER" id="PTHR31616:SF0">
    <property type="entry name" value="GLUCAN 1,4-ALPHA-GLUCOSIDASE"/>
    <property type="match status" value="1"/>
</dbReference>
<evidence type="ECO:0000313" key="2">
    <source>
        <dbReference type="EMBL" id="KAH7112254.1"/>
    </source>
</evidence>
<reference evidence="2" key="1">
    <citation type="journal article" date="2021" name="Nat. Commun.">
        <title>Genetic determinants of endophytism in the Arabidopsis root mycobiome.</title>
        <authorList>
            <person name="Mesny F."/>
            <person name="Miyauchi S."/>
            <person name="Thiergart T."/>
            <person name="Pickel B."/>
            <person name="Atanasova L."/>
            <person name="Karlsson M."/>
            <person name="Huettel B."/>
            <person name="Barry K.W."/>
            <person name="Haridas S."/>
            <person name="Chen C."/>
            <person name="Bauer D."/>
            <person name="Andreopoulos W."/>
            <person name="Pangilinan J."/>
            <person name="LaButti K."/>
            <person name="Riley R."/>
            <person name="Lipzen A."/>
            <person name="Clum A."/>
            <person name="Drula E."/>
            <person name="Henrissat B."/>
            <person name="Kohler A."/>
            <person name="Grigoriev I.V."/>
            <person name="Martin F.M."/>
            <person name="Hacquard S."/>
        </authorList>
    </citation>
    <scope>NUCLEOTIDE SEQUENCE</scope>
    <source>
        <strain evidence="2">MPI-CAGE-AT-0021</strain>
    </source>
</reference>
<evidence type="ECO:0000313" key="3">
    <source>
        <dbReference type="Proteomes" id="UP000717696"/>
    </source>
</evidence>
<protein>
    <submittedName>
        <fullName evidence="2">Six-hairpin glycosidase-like protein</fullName>
    </submittedName>
</protein>
<dbReference type="InterPro" id="IPR012341">
    <property type="entry name" value="6hp_glycosidase-like_sf"/>
</dbReference>
<dbReference type="InterPro" id="IPR008928">
    <property type="entry name" value="6-hairpin_glycosidase_sf"/>
</dbReference>
<feature type="domain" description="GH15-like" evidence="1">
    <location>
        <begin position="266"/>
        <end position="630"/>
    </location>
</feature>
<dbReference type="Proteomes" id="UP000717696">
    <property type="component" value="Unassembled WGS sequence"/>
</dbReference>
<keyword evidence="3" id="KW-1185">Reference proteome</keyword>
<proteinExistence type="predicted"/>
<accession>A0A9P9D437</accession>
<dbReference type="AlphaFoldDB" id="A0A9P9D437"/>
<dbReference type="PANTHER" id="PTHR31616">
    <property type="entry name" value="TREHALASE"/>
    <property type="match status" value="1"/>
</dbReference>
<keyword evidence="2" id="KW-0326">Glycosidase</keyword>